<evidence type="ECO:0000313" key="3">
    <source>
        <dbReference type="Proteomes" id="UP001156682"/>
    </source>
</evidence>
<dbReference type="Proteomes" id="UP001156682">
    <property type="component" value="Unassembled WGS sequence"/>
</dbReference>
<organism evidence="2 3">
    <name type="scientific">Marinospirillum insulare</name>
    <dbReference type="NCBI Taxonomy" id="217169"/>
    <lineage>
        <taxon>Bacteria</taxon>
        <taxon>Pseudomonadati</taxon>
        <taxon>Pseudomonadota</taxon>
        <taxon>Gammaproteobacteria</taxon>
        <taxon>Oceanospirillales</taxon>
        <taxon>Oceanospirillaceae</taxon>
        <taxon>Marinospirillum</taxon>
    </lineage>
</organism>
<dbReference type="RefSeq" id="WP_027851364.1">
    <property type="nucleotide sequence ID" value="NZ_BSOR01000005.1"/>
</dbReference>
<evidence type="ECO:0000313" key="2">
    <source>
        <dbReference type="EMBL" id="GLR62807.1"/>
    </source>
</evidence>
<reference evidence="3" key="1">
    <citation type="journal article" date="2019" name="Int. J. Syst. Evol. Microbiol.">
        <title>The Global Catalogue of Microorganisms (GCM) 10K type strain sequencing project: providing services to taxonomists for standard genome sequencing and annotation.</title>
        <authorList>
            <consortium name="The Broad Institute Genomics Platform"/>
            <consortium name="The Broad Institute Genome Sequencing Center for Infectious Disease"/>
            <person name="Wu L."/>
            <person name="Ma J."/>
        </authorList>
    </citation>
    <scope>NUCLEOTIDE SEQUENCE [LARGE SCALE GENOMIC DNA]</scope>
    <source>
        <strain evidence="3">NBRC 100033</strain>
    </source>
</reference>
<comment type="caution">
    <text evidence="2">The sequence shown here is derived from an EMBL/GenBank/DDBJ whole genome shotgun (WGS) entry which is preliminary data.</text>
</comment>
<proteinExistence type="predicted"/>
<gene>
    <name evidence="2" type="ORF">GCM10007878_02420</name>
</gene>
<evidence type="ECO:0000256" key="1">
    <source>
        <dbReference type="SAM" id="Coils"/>
    </source>
</evidence>
<protein>
    <recommendedName>
        <fullName evidence="4">DUF2357 domain-containing protein</fullName>
    </recommendedName>
</protein>
<accession>A0ABQ5ZTP3</accession>
<feature type="coiled-coil region" evidence="1">
    <location>
        <begin position="501"/>
        <end position="533"/>
    </location>
</feature>
<sequence length="597" mass="68260">MWTDRLTGGVLKELPEPIKPGRYIENRTASLLVGNGSKSCLVEARRYPVELPHKSLEQKAALFERILETLDTDSDVSDDLPSPLMPEEIVNDDSDLNSFEEELISVIKAGHLQQISKRPRLDLRYEDEVTDVARAKRMAKGALVHLASHSECWQRQTLSGVVPKRIKARFSEDDYNTYENLVYARLLDKVEQYLNWRIATLRQLTSVISEALGFYGETTLSHRLTKEICRLWGQTFNEDATNKATEQLKETLKRLESCLGVIQGLKQNGLYLHVNRYAQVEGGIHLTNILSHDQHYRHLPILWKELRSVAGGKQASPEERETRNGRLHKAYSRYAGLVLRHALLPYINSGYSADWAGKHLELRQEGLDWKLLLRSPGDKGERVLLQVVPWLGFVPRPEEISQQQPGDSPLYIAWPNLDEDFSDSAEQPTNDCWIPLSPFDLYAVERFGRVIDQLLQYELAKQYGQPLSKIPNKPLQVAESIKAVSADQERHEMRVLEALQAEDLSKLEKALLDENAEEQARQLSQQNNNIVQLQVCPVCSALTQLVHQSPNSFRIRCRLCRTDRYLIEQSRGKKLQQKLEGSSEFKIVGRRGFEVDV</sequence>
<keyword evidence="3" id="KW-1185">Reference proteome</keyword>
<dbReference type="EMBL" id="BSOR01000005">
    <property type="protein sequence ID" value="GLR62807.1"/>
    <property type="molecule type" value="Genomic_DNA"/>
</dbReference>
<keyword evidence="1" id="KW-0175">Coiled coil</keyword>
<name>A0ABQ5ZTP3_9GAMM</name>
<evidence type="ECO:0008006" key="4">
    <source>
        <dbReference type="Google" id="ProtNLM"/>
    </source>
</evidence>